<proteinExistence type="predicted"/>
<dbReference type="EMBL" id="JBEXAC010000001">
    <property type="protein sequence ID" value="MET6998174.1"/>
    <property type="molecule type" value="Genomic_DNA"/>
</dbReference>
<evidence type="ECO:0000313" key="1">
    <source>
        <dbReference type="EMBL" id="MET6998174.1"/>
    </source>
</evidence>
<protein>
    <submittedName>
        <fullName evidence="1">Uncharacterized protein</fullName>
    </submittedName>
</protein>
<evidence type="ECO:0000313" key="2">
    <source>
        <dbReference type="Proteomes" id="UP001549749"/>
    </source>
</evidence>
<comment type="caution">
    <text evidence="1">The sequence shown here is derived from an EMBL/GenBank/DDBJ whole genome shotgun (WGS) entry which is preliminary data.</text>
</comment>
<organism evidence="1 2">
    <name type="scientific">Chitinophaga defluvii</name>
    <dbReference type="NCBI Taxonomy" id="3163343"/>
    <lineage>
        <taxon>Bacteria</taxon>
        <taxon>Pseudomonadati</taxon>
        <taxon>Bacteroidota</taxon>
        <taxon>Chitinophagia</taxon>
        <taxon>Chitinophagales</taxon>
        <taxon>Chitinophagaceae</taxon>
        <taxon>Chitinophaga</taxon>
    </lineage>
</organism>
<dbReference type="RefSeq" id="WP_354660810.1">
    <property type="nucleotide sequence ID" value="NZ_JBEXAC010000001.1"/>
</dbReference>
<dbReference type="Proteomes" id="UP001549749">
    <property type="component" value="Unassembled WGS sequence"/>
</dbReference>
<accession>A0ABV2T586</accession>
<sequence>MAKDKRYNTVKMLMEAGKISTIEELIEIVPKSIVAKDLNLHYYQFLAKMKKPALFSIEELVTLADKIEIDRMKIITPVVVGAKKKNDH</sequence>
<name>A0ABV2T586_9BACT</name>
<keyword evidence="2" id="KW-1185">Reference proteome</keyword>
<reference evidence="1 2" key="1">
    <citation type="submission" date="2024-06" db="EMBL/GenBank/DDBJ databases">
        <title>Chitinophaga defluvii sp. nov., isolated from municipal sewage.</title>
        <authorList>
            <person name="Zhang L."/>
        </authorList>
    </citation>
    <scope>NUCLEOTIDE SEQUENCE [LARGE SCALE GENOMIC DNA]</scope>
    <source>
        <strain evidence="1 2">H8</strain>
    </source>
</reference>
<gene>
    <name evidence="1" type="ORF">ABR189_12380</name>
</gene>